<keyword evidence="2" id="KW-0547">Nucleotide-binding</keyword>
<protein>
    <submittedName>
        <fullName evidence="5">26S protease regulatory subunit S10b, putative</fullName>
    </submittedName>
</protein>
<dbReference type="RefSeq" id="XP_004185745.1">
    <property type="nucleotide sequence ID" value="XM_004185697.1"/>
</dbReference>
<dbReference type="OrthoDB" id="1664597at2759"/>
<evidence type="ECO:0000313" key="6">
    <source>
        <dbReference type="Proteomes" id="UP000014680"/>
    </source>
</evidence>
<dbReference type="OMA" id="HLSMYAG"/>
<feature type="non-terminal residue" evidence="5">
    <location>
        <position position="136"/>
    </location>
</feature>
<name>A0A0A1TY49_ENTIV</name>
<feature type="domain" description="Proteasomal ATPase second OB" evidence="4">
    <location>
        <begin position="59"/>
        <end position="114"/>
    </location>
</feature>
<dbReference type="KEGG" id="eiv:EIN_030200"/>
<reference evidence="5 6" key="1">
    <citation type="submission" date="2012-10" db="EMBL/GenBank/DDBJ databases">
        <authorList>
            <person name="Zafar N."/>
            <person name="Inman J."/>
            <person name="Hall N."/>
            <person name="Lorenzi H."/>
            <person name="Caler E."/>
        </authorList>
    </citation>
    <scope>NUCLEOTIDE SEQUENCE [LARGE SCALE GENOMIC DNA]</scope>
    <source>
        <strain evidence="5 6">IP1</strain>
    </source>
</reference>
<evidence type="ECO:0000256" key="3">
    <source>
        <dbReference type="ARBA" id="ARBA00022840"/>
    </source>
</evidence>
<keyword evidence="6" id="KW-1185">Reference proteome</keyword>
<dbReference type="VEuPathDB" id="AmoebaDB:EIN_030200"/>
<dbReference type="GO" id="GO:0005524">
    <property type="term" value="F:ATP binding"/>
    <property type="evidence" value="ECO:0007669"/>
    <property type="project" value="UniProtKB-KW"/>
</dbReference>
<keyword evidence="5" id="KW-0645">Protease</keyword>
<dbReference type="InterPro" id="IPR050221">
    <property type="entry name" value="26S_Proteasome_ATPase"/>
</dbReference>
<proteinExistence type="predicted"/>
<sequence length="136" mass="15074">MEIDPERKTVLKTFLQKTKTLETKDVALTKIKEELASAKEQFTRNEAILLSLQAIGMSIAEVLKCLSEDKYIVKVSMGPHYVVGCRNALDKSKITQGTRVALDVSTNTIMKILPREVHPAVYSMSVESPGSVAYTD</sequence>
<dbReference type="InterPro" id="IPR032501">
    <property type="entry name" value="Prot_ATP_ID_OB_2nd"/>
</dbReference>
<dbReference type="InterPro" id="IPR012340">
    <property type="entry name" value="NA-bd_OB-fold"/>
</dbReference>
<dbReference type="GO" id="GO:0008233">
    <property type="term" value="F:peptidase activity"/>
    <property type="evidence" value="ECO:0007669"/>
    <property type="project" value="UniProtKB-KW"/>
</dbReference>
<gene>
    <name evidence="5" type="ORF">EIN_030200</name>
</gene>
<dbReference type="Pfam" id="PF16450">
    <property type="entry name" value="Prot_ATP_ID_OB_C"/>
    <property type="match status" value="1"/>
</dbReference>
<evidence type="ECO:0000259" key="4">
    <source>
        <dbReference type="Pfam" id="PF16450"/>
    </source>
</evidence>
<keyword evidence="3" id="KW-0067">ATP-binding</keyword>
<dbReference type="Proteomes" id="UP000014680">
    <property type="component" value="Unassembled WGS sequence"/>
</dbReference>
<keyword evidence="5" id="KW-0378">Hydrolase</keyword>
<evidence type="ECO:0000313" key="5">
    <source>
        <dbReference type="EMBL" id="ELP86399.1"/>
    </source>
</evidence>
<accession>A0A0A1TY49</accession>
<dbReference type="Gene3D" id="2.40.50.140">
    <property type="entry name" value="Nucleic acid-binding proteins"/>
    <property type="match status" value="1"/>
</dbReference>
<dbReference type="AlphaFoldDB" id="A0A0A1TY49"/>
<dbReference type="GO" id="GO:0006508">
    <property type="term" value="P:proteolysis"/>
    <property type="evidence" value="ECO:0007669"/>
    <property type="project" value="UniProtKB-KW"/>
</dbReference>
<comment type="subcellular location">
    <subcellularLocation>
        <location evidence="1">Nucleus</location>
    </subcellularLocation>
</comment>
<dbReference type="GeneID" id="14885444"/>
<dbReference type="PANTHER" id="PTHR23073">
    <property type="entry name" value="26S PROTEASOME REGULATORY SUBUNIT"/>
    <property type="match status" value="1"/>
</dbReference>
<dbReference type="EMBL" id="KB206969">
    <property type="protein sequence ID" value="ELP86399.1"/>
    <property type="molecule type" value="Genomic_DNA"/>
</dbReference>
<evidence type="ECO:0000256" key="2">
    <source>
        <dbReference type="ARBA" id="ARBA00022741"/>
    </source>
</evidence>
<organism evidence="5 6">
    <name type="scientific">Entamoeba invadens IP1</name>
    <dbReference type="NCBI Taxonomy" id="370355"/>
    <lineage>
        <taxon>Eukaryota</taxon>
        <taxon>Amoebozoa</taxon>
        <taxon>Evosea</taxon>
        <taxon>Archamoebae</taxon>
        <taxon>Mastigamoebida</taxon>
        <taxon>Entamoebidae</taxon>
        <taxon>Entamoeba</taxon>
    </lineage>
</organism>
<evidence type="ECO:0000256" key="1">
    <source>
        <dbReference type="ARBA" id="ARBA00004123"/>
    </source>
</evidence>
<dbReference type="GO" id="GO:0005634">
    <property type="term" value="C:nucleus"/>
    <property type="evidence" value="ECO:0007669"/>
    <property type="project" value="UniProtKB-SubCell"/>
</dbReference>